<sequence length="57" mass="6818">MYFQIFKSKANNQWYWHLKSANHEIIAHGEGYINREDCVHAVNLVMDTTRKTPFYEA</sequence>
<evidence type="ECO:0000259" key="2">
    <source>
        <dbReference type="Pfam" id="PF07411"/>
    </source>
</evidence>
<evidence type="ECO:0000313" key="4">
    <source>
        <dbReference type="Proteomes" id="UP000324828"/>
    </source>
</evidence>
<feature type="domain" description="DUF1508" evidence="2">
    <location>
        <begin position="10"/>
        <end position="55"/>
    </location>
</feature>
<dbReference type="RefSeq" id="WP_139990082.1">
    <property type="nucleotide sequence ID" value="NZ_JASOPS010000017.1"/>
</dbReference>
<keyword evidence="4" id="KW-1185">Reference proteome</keyword>
<comment type="caution">
    <text evidence="3">The sequence shown here is derived from an EMBL/GenBank/DDBJ whole genome shotgun (WGS) entry which is preliminary data.</text>
</comment>
<dbReference type="InterPro" id="IPR036913">
    <property type="entry name" value="YegP-like_sf"/>
</dbReference>
<evidence type="ECO:0000256" key="1">
    <source>
        <dbReference type="ARBA" id="ARBA00007576"/>
    </source>
</evidence>
<dbReference type="InterPro" id="IPR010879">
    <property type="entry name" value="DUF1508"/>
</dbReference>
<gene>
    <name evidence="3" type="ORF">F2S80_02225</name>
</gene>
<reference evidence="3 4" key="1">
    <citation type="submission" date="2019-09" db="EMBL/GenBank/DDBJ databases">
        <title>Haemophilus seminale sp. nov., isolated from human semen.</title>
        <authorList>
            <person name="Zheng M."/>
        </authorList>
    </citation>
    <scope>NUCLEOTIDE SEQUENCE [LARGE SCALE GENOMIC DNA]</scope>
    <source>
        <strain evidence="3 4">SZY H2</strain>
    </source>
</reference>
<name>A0ABQ6SN45_9PAST</name>
<organism evidence="3 4">
    <name type="scientific">Haemophilus seminalis</name>
    <dbReference type="NCBI Taxonomy" id="2582921"/>
    <lineage>
        <taxon>Bacteria</taxon>
        <taxon>Pseudomonadati</taxon>
        <taxon>Pseudomonadota</taxon>
        <taxon>Gammaproteobacteria</taxon>
        <taxon>Pasteurellales</taxon>
        <taxon>Pasteurellaceae</taxon>
        <taxon>Haemophilus</taxon>
    </lineage>
</organism>
<dbReference type="Pfam" id="PF07411">
    <property type="entry name" value="DUF1508"/>
    <property type="match status" value="1"/>
</dbReference>
<proteinExistence type="inferred from homology"/>
<dbReference type="SUPFAM" id="SSF160113">
    <property type="entry name" value="YegP-like"/>
    <property type="match status" value="1"/>
</dbReference>
<dbReference type="EMBL" id="VXDF01000002">
    <property type="protein sequence ID" value="KAA5523565.1"/>
    <property type="molecule type" value="Genomic_DNA"/>
</dbReference>
<evidence type="ECO:0000313" key="3">
    <source>
        <dbReference type="EMBL" id="KAA5523565.1"/>
    </source>
</evidence>
<comment type="similarity">
    <text evidence="1">Belongs to the UPF0339 family. Duplicated subfamily.</text>
</comment>
<dbReference type="Gene3D" id="3.30.160.160">
    <property type="entry name" value="YegP-like"/>
    <property type="match status" value="1"/>
</dbReference>
<accession>A0ABQ6SN45</accession>
<dbReference type="Proteomes" id="UP000324828">
    <property type="component" value="Unassembled WGS sequence"/>
</dbReference>
<protein>
    <submittedName>
        <fullName evidence="3">DUF1508 domain-containing protein</fullName>
    </submittedName>
</protein>